<name>A0ABV3PQG9_9HYPH</name>
<evidence type="ECO:0000313" key="3">
    <source>
        <dbReference type="Proteomes" id="UP001555786"/>
    </source>
</evidence>
<dbReference type="Gene3D" id="3.40.50.720">
    <property type="entry name" value="NAD(P)-binding Rossmann-like Domain"/>
    <property type="match status" value="1"/>
</dbReference>
<proteinExistence type="inferred from homology"/>
<dbReference type="RefSeq" id="WP_367625172.1">
    <property type="nucleotide sequence ID" value="NZ_JBFNQD010000007.1"/>
</dbReference>
<dbReference type="EMBL" id="JBFNQD010000007">
    <property type="protein sequence ID" value="MEW9307869.1"/>
    <property type="molecule type" value="Genomic_DNA"/>
</dbReference>
<gene>
    <name evidence="2" type="ORF">ABXS05_20115</name>
</gene>
<dbReference type="Proteomes" id="UP001555786">
    <property type="component" value="Unassembled WGS sequence"/>
</dbReference>
<dbReference type="PIRSF" id="PIRSF001439">
    <property type="entry name" value="CryM"/>
    <property type="match status" value="1"/>
</dbReference>
<accession>A0ABV3PQG9</accession>
<reference evidence="2 3" key="1">
    <citation type="submission" date="2024-07" db="EMBL/GenBank/DDBJ databases">
        <title>Description of Labrys sedimenti sp. nov., isolated from a diclofenac-degrading enrichment culture.</title>
        <authorList>
            <person name="Tancsics A."/>
            <person name="Csepanyi A."/>
        </authorList>
    </citation>
    <scope>NUCLEOTIDE SEQUENCE [LARGE SCALE GENOMIC DNA]</scope>
    <source>
        <strain evidence="2 3">LMG 23578</strain>
    </source>
</reference>
<dbReference type="InterPro" id="IPR003462">
    <property type="entry name" value="ODC_Mu_crystall"/>
</dbReference>
<dbReference type="Pfam" id="PF02423">
    <property type="entry name" value="OCD_Mu_crystall"/>
    <property type="match status" value="1"/>
</dbReference>
<evidence type="ECO:0000313" key="2">
    <source>
        <dbReference type="EMBL" id="MEW9307869.1"/>
    </source>
</evidence>
<evidence type="ECO:0000256" key="1">
    <source>
        <dbReference type="ARBA" id="ARBA00008903"/>
    </source>
</evidence>
<comment type="similarity">
    <text evidence="1">Belongs to the ornithine cyclodeaminase/mu-crystallin family.</text>
</comment>
<dbReference type="InterPro" id="IPR023401">
    <property type="entry name" value="ODC_N"/>
</dbReference>
<dbReference type="PANTHER" id="PTHR13812:SF19">
    <property type="entry name" value="KETIMINE REDUCTASE MU-CRYSTALLIN"/>
    <property type="match status" value="1"/>
</dbReference>
<dbReference type="PANTHER" id="PTHR13812">
    <property type="entry name" value="KETIMINE REDUCTASE MU-CRYSTALLIN"/>
    <property type="match status" value="1"/>
</dbReference>
<dbReference type="Gene3D" id="3.30.1780.10">
    <property type="entry name" value="ornithine cyclodeaminase, domain 1"/>
    <property type="match status" value="1"/>
</dbReference>
<sequence length="320" mass="33210">MISLSLAQLQELVSIDVAAISAITDAYVAVADGRANVPPVGYLGLPAQNADCHIKYGYIAGDPIFVVKIASGFYDNPKRGLPSSSGMMIAISAVTGATVAILNDEGWLTNLRTGIGGAVATFALCRPDSEVFAVLGTGTQARFQIRAAAALAKRPVQFLVWGRSVQKARELADEFAGSPIDVSVAADLEEACRSADVIIATTPSTAPYVASEWITPGTHITAVGADASGKQELDPALIARADLLVADLASQSLDHGEFAAAFQAGLFRQEDCLELGAILNGSKPGRGSSDAITIADLTGLATQDIAITRTALQRVPDLVM</sequence>
<protein>
    <submittedName>
        <fullName evidence="2">NAD(P)-binding domain-containing protein</fullName>
    </submittedName>
</protein>
<comment type="caution">
    <text evidence="2">The sequence shown here is derived from an EMBL/GenBank/DDBJ whole genome shotgun (WGS) entry which is preliminary data.</text>
</comment>
<dbReference type="SUPFAM" id="SSF51735">
    <property type="entry name" value="NAD(P)-binding Rossmann-fold domains"/>
    <property type="match status" value="1"/>
</dbReference>
<dbReference type="InterPro" id="IPR036291">
    <property type="entry name" value="NAD(P)-bd_dom_sf"/>
</dbReference>
<organism evidence="2 3">
    <name type="scientific">Labrys neptuniae</name>
    <dbReference type="NCBI Taxonomy" id="376174"/>
    <lineage>
        <taxon>Bacteria</taxon>
        <taxon>Pseudomonadati</taxon>
        <taxon>Pseudomonadota</taxon>
        <taxon>Alphaproteobacteria</taxon>
        <taxon>Hyphomicrobiales</taxon>
        <taxon>Xanthobacteraceae</taxon>
        <taxon>Labrys</taxon>
    </lineage>
</organism>
<keyword evidence="3" id="KW-1185">Reference proteome</keyword>